<feature type="compositionally biased region" description="Basic and acidic residues" evidence="1">
    <location>
        <begin position="226"/>
        <end position="236"/>
    </location>
</feature>
<feature type="region of interest" description="Disordered" evidence="1">
    <location>
        <begin position="83"/>
        <end position="111"/>
    </location>
</feature>
<feature type="compositionally biased region" description="Gly residues" evidence="1">
    <location>
        <begin position="341"/>
        <end position="356"/>
    </location>
</feature>
<evidence type="ECO:0000313" key="2">
    <source>
        <dbReference type="EMBL" id="CEM50535.1"/>
    </source>
</evidence>
<feature type="compositionally biased region" description="Low complexity" evidence="1">
    <location>
        <begin position="259"/>
        <end position="302"/>
    </location>
</feature>
<sequence>MTSTSHQSSLTIPLNVEISQPQFSLDRSQQVCTVGFMVSASFAAGDLWEEFTKTQQHLLTATGAGGPPPETADQAGGQWTLRGTQSKDEANRPQTTAAPEKPTEGAVQGSGRPEVVFPLIHARPYAHLQQQQQQQLPSSSHQSGASSPSVLRAVSRVSSGVPPPVSPSPTTETGSALPGPSSQMTGAVPRSQSQHGPLPQPQPVSSSSAQAQQNVESAGTGTGGNVDRERERETAKTVRGWSLSGAPPPPSAPAPAPPSGAHAPAQPGAVAASSFSSGGAPTSLPAATSAASTATMAQMPQQSASHNGSGYMGGARGASIGSAMGGQQPSQAHSQQQLQPHGGGSGAGAGGGAGSGVVGGGGSTSFNRVNSVSGKLLFLFHREVNLMRA</sequence>
<gene>
    <name evidence="2" type="ORF">Cvel_10063</name>
</gene>
<feature type="region of interest" description="Disordered" evidence="1">
    <location>
        <begin position="127"/>
        <end position="356"/>
    </location>
</feature>
<feature type="compositionally biased region" description="Pro residues" evidence="1">
    <location>
        <begin position="246"/>
        <end position="258"/>
    </location>
</feature>
<dbReference type="VEuPathDB" id="CryptoDB:Cvel_10063"/>
<feature type="compositionally biased region" description="Polar residues" evidence="1">
    <location>
        <begin position="170"/>
        <end position="195"/>
    </location>
</feature>
<feature type="compositionally biased region" description="Low complexity" evidence="1">
    <location>
        <begin position="203"/>
        <end position="218"/>
    </location>
</feature>
<evidence type="ECO:0000256" key="1">
    <source>
        <dbReference type="SAM" id="MobiDB-lite"/>
    </source>
</evidence>
<feature type="compositionally biased region" description="Low complexity" evidence="1">
    <location>
        <begin position="127"/>
        <end position="160"/>
    </location>
</feature>
<dbReference type="AlphaFoldDB" id="A0A0G4I115"/>
<protein>
    <submittedName>
        <fullName evidence="2">Uncharacterized protein</fullName>
    </submittedName>
</protein>
<feature type="compositionally biased region" description="Low complexity" evidence="1">
    <location>
        <begin position="327"/>
        <end position="340"/>
    </location>
</feature>
<organism evidence="2">
    <name type="scientific">Chromera velia CCMP2878</name>
    <dbReference type="NCBI Taxonomy" id="1169474"/>
    <lineage>
        <taxon>Eukaryota</taxon>
        <taxon>Sar</taxon>
        <taxon>Alveolata</taxon>
        <taxon>Colpodellida</taxon>
        <taxon>Chromeraceae</taxon>
        <taxon>Chromera</taxon>
    </lineage>
</organism>
<name>A0A0G4I115_9ALVE</name>
<accession>A0A0G4I115</accession>
<reference evidence="2" key="1">
    <citation type="submission" date="2014-11" db="EMBL/GenBank/DDBJ databases">
        <authorList>
            <person name="Otto D Thomas"/>
            <person name="Naeem Raeece"/>
        </authorList>
    </citation>
    <scope>NUCLEOTIDE SEQUENCE</scope>
</reference>
<proteinExistence type="predicted"/>
<dbReference type="EMBL" id="CDMZ01004694">
    <property type="protein sequence ID" value="CEM50535.1"/>
    <property type="molecule type" value="Genomic_DNA"/>
</dbReference>